<feature type="domain" description="URB1 N-terminal" evidence="1">
    <location>
        <begin position="75"/>
        <end position="373"/>
    </location>
</feature>
<dbReference type="PANTHER" id="PTHR13500">
    <property type="entry name" value="NUCLEOLAR PRERIBOSOMAL-ASSOCIATED PROTEIN 1"/>
    <property type="match status" value="1"/>
</dbReference>
<evidence type="ECO:0000259" key="1">
    <source>
        <dbReference type="Pfam" id="PF11707"/>
    </source>
</evidence>
<dbReference type="Pfam" id="PF11707">
    <property type="entry name" value="Npa1"/>
    <property type="match status" value="1"/>
</dbReference>
<dbReference type="EMBL" id="NQVE01000194">
    <property type="protein sequence ID" value="RAL40259.1"/>
    <property type="molecule type" value="Genomic_DNA"/>
</dbReference>
<dbReference type="InterPro" id="IPR021714">
    <property type="entry name" value="URB1_N"/>
</dbReference>
<sequence length="2563" mass="291443">MEDADNKNCGGVSVSHNFEGKVSMEAKLKQLLRNITSVENQLCFEASKEFIKLLKSESGSELIRLYLENSPKCIELSQTWDSQKGNPGFSYVLNLIAAVLSHPFGRSENNMQLLDKFARWVVDEKMDDLYKELNSKDVKSQNSTLSLLSAIVRRGSWLAGKVAKVFDFNLPLFRKPAKWKPRKGDVNRKHPSTRKAFVEFAMSFLEVGNARLLREVLQQKDLYLGVLRGLGKDEDDTVILVLSVLRDRVLVPESLVPPGLRSVLFGTVTLEQLVNISGRDDGGEAVELAHSVLLMVCTDPLNGLIPDLERIPSPLRGNPRRLLDVMKKLRATETEYHRNLLLAIVKAKPSLGSAYLDAFPYNTEDPASPNWFGTTLLAADLIFSVHDGYSFGFIDIMKQEPKSIECPELRSILKCICPCPFTRLIINKGLLHSDTLVKHGTLKLVLESLRFFDSLIDAVNCIPSSDIQMAPICSSLKLDIVNEVRILLPDPQVLFSLLSSLNDYHRIMESHGKRAADSEIPIEDNTSSRKKLKIDKSLKEDIDIIVGGISSFLSDTDMQGYGEGILDDDDSVQCKNESQNLKLIRELWSENSCSCKDTVEDAETIFYTKLLDVLKLYYRTMPNMMEGSFDFFKLLPSNPLALPIILQHSLLSLLTEDIGWSSTSETASRAQTQFYKHLLPLLNLLIYSPERSIKDHAYALAKAAMLSTGAFDNNPREVCAWFMFIPGYGEGYALAGDLKLEIFRKLSSGVLSFLCDAVSTVGNNMFKYMDLLRSYIHKSEDGKDVSATFSCFSICIMEKCLRILCSKPSSFSLSEKSMISFYVCNAFKYIMQTQVDPRLLASLTGRLLSERLTESYDIAADSNSFCEWTPLKKLFQFLRGILQGLTCNSFSSIVEIGHHDSAFKSILREVRSVCEMESDGRLVATGIGFSFSMICTQQADLLKNFPLTISLSNKMLEVPFSILMLIFFLEPNLLVNVSKLWPEMFLTGLEGAIAGLQRHEEPEEFGNIDSMEFASASFSLFLKHAPFYMLFPFIPSIYRFDLSAQGGLQNLILATLSERTPDYIISSFLYVLLWLNEAHRSYRIEPQDELEKLSEWCFSIMDHMLRRLVNTKVDSSLKCTRSILELVPTIISHPTVTAALECPIPSNAVLTDIYIGDSMDKFVESNKWKVIHKMDLHAINFLRTTSELFMYFCCGQRSSFVAFHARHVTHSFKNMVQKLFLTFRDSINKCIEDKDLAVLFPKVYALHSLRQFISPFDLLECVNWMLSRIDLEDCSFQQSFRDSFFCVGLQIACSAFDSLSASLRQPHHERSTFELFWGMHEEQFQVVLLEKILLQVYKIATHLHVDVANMCLLQAFKMVKTHGVVMKSSLTFVMAISRLMSYVPVDMISYCMFQVTKRKAEVLFLVAGTSPIHLSIFGQLLSGMFEKQAHLKTNATRGTSNPSDLELLMLLPTVFLYLDSVLNKAASNVDYFENVVSFYWRMLLHGFSNWKCYVSRDMFDMECCDQPCLLMEEYMDIFSSSLLSKSVLMVQLCFAVTKDLVKFENRLELFDSVCPKKSTCVDFLDFDPSQVGLCSPKHLLNFVNRAVAKIHLCRTLLFPDYNFSSLLNEYKMETPASIQAKVNSSRILFLKRLVSSWRKMVMKIPRTANDSCQTDLEKCSVFRFLEVLILRNVVELSKEMHDCLLKLDSLRFIEKFSETALLHRFDDSTTLQKLRYIISLLFEGKFSCDSIIKLIVHDSRFEQAICSLNLSTENSQLGLTFTPLPSLMKSVVTPSIDRKDNLQVFKQHPHLLELIKLLRVLFQVLSRQVDHESAKGVGINLRDLVFLLLSCYNATLCEVDIEIYNLLNEIMSVSDSCAQGIAEWDYLWGNAAVLVKKERELAQSVSCNVGDAEETVEWCKIQFRKNLPIDPKMCAHTVLYFPYWRKSSSGIVNNAQKDFSDCSNQDYSAEVNNRCIYDPIFILRFSFHCLSMSYIEPVEFANLGLLAVSLASISSPDDDIRKLGYAVLEKFKEVLEKCQKRKDLMGLQLLLSYLQNGIEEDWQKISSVTAIFIAEASLVLLNRSHDRYSAITKHLTRSPSMSFKGVPLFQDSFWSNSVSFRTDRLWILHLLYSGLNTEGDVHIYIRNSIFETLLSFYVSPLADNESKELIIQIVKKSTKLPKMVRHLIEHCGLVSWLSSVVTAFCGIKYNEWKGFQLTHLAFVLEVVHEILFFRHTFEWLQKYALEQLSELSCHLSQILVERADVLKEQNTLTMLILQILTLTWKISQKRKVFQPHFTLSVESLFHFCEAIDVCCNGCYSPIAKIGLEAVLMSTPPVGIIHVDHEKVLKFLNWAISIAVQSETSGTRHVQDGCCNLNVFSEEEGESSLVSKLLRWLTASAILGKISYNLKRFYSLDRSKLVNLQCLLAWDEERYFDSNKEFACQESILAMSIFYLQQLLGTNYKLLPSVVSGLLLLHHHHLSSAGSDALVGNAAHVSELCKKVRCPVEANSSWRWAFYQPWKDHSSNLSDSEKVEEMHACQLLLLFVSKMLGGNSLFSGVFSIKEVEKLGVFEWERSILTLKE</sequence>
<dbReference type="InterPro" id="IPR039844">
    <property type="entry name" value="URB1"/>
</dbReference>
<dbReference type="GO" id="GO:0000466">
    <property type="term" value="P:maturation of 5.8S rRNA from tricistronic rRNA transcript (SSU-rRNA, 5.8S rRNA, LSU-rRNA)"/>
    <property type="evidence" value="ECO:0007669"/>
    <property type="project" value="TreeGrafter"/>
</dbReference>
<reference evidence="3 4" key="1">
    <citation type="submission" date="2018-06" db="EMBL/GenBank/DDBJ databases">
        <title>The Genome of Cuscuta australis (Dodder) Provides Insight into the Evolution of Plant Parasitism.</title>
        <authorList>
            <person name="Liu H."/>
        </authorList>
    </citation>
    <scope>NUCLEOTIDE SEQUENCE [LARGE SCALE GENOMIC DNA]</scope>
    <source>
        <strain evidence="4">cv. Yunnan</strain>
        <tissue evidence="3">Vines</tissue>
    </source>
</reference>
<dbReference type="GO" id="GO:0005730">
    <property type="term" value="C:nucleolus"/>
    <property type="evidence" value="ECO:0007669"/>
    <property type="project" value="TreeGrafter"/>
</dbReference>
<dbReference type="InterPro" id="IPR032436">
    <property type="entry name" value="URB1_C"/>
</dbReference>
<organism evidence="3 4">
    <name type="scientific">Cuscuta australis</name>
    <dbReference type="NCBI Taxonomy" id="267555"/>
    <lineage>
        <taxon>Eukaryota</taxon>
        <taxon>Viridiplantae</taxon>
        <taxon>Streptophyta</taxon>
        <taxon>Embryophyta</taxon>
        <taxon>Tracheophyta</taxon>
        <taxon>Spermatophyta</taxon>
        <taxon>Magnoliopsida</taxon>
        <taxon>eudicotyledons</taxon>
        <taxon>Gunneridae</taxon>
        <taxon>Pentapetalae</taxon>
        <taxon>asterids</taxon>
        <taxon>lamiids</taxon>
        <taxon>Solanales</taxon>
        <taxon>Convolvulaceae</taxon>
        <taxon>Cuscuteae</taxon>
        <taxon>Cuscuta</taxon>
        <taxon>Cuscuta subgen. Grammica</taxon>
        <taxon>Cuscuta sect. Cleistogrammica</taxon>
    </lineage>
</organism>
<name>A0A328D7D1_9ASTE</name>
<dbReference type="GO" id="GO:0000463">
    <property type="term" value="P:maturation of LSU-rRNA from tricistronic rRNA transcript (SSU-rRNA, 5.8S rRNA, LSU-rRNA)"/>
    <property type="evidence" value="ECO:0007669"/>
    <property type="project" value="TreeGrafter"/>
</dbReference>
<keyword evidence="4" id="KW-1185">Reference proteome</keyword>
<protein>
    <recommendedName>
        <fullName evidence="5">Nucleolar pre-ribosomal-associated protein 1 C-terminal domain-containing protein</fullName>
    </recommendedName>
</protein>
<evidence type="ECO:0008006" key="5">
    <source>
        <dbReference type="Google" id="ProtNLM"/>
    </source>
</evidence>
<evidence type="ECO:0000259" key="2">
    <source>
        <dbReference type="Pfam" id="PF16201"/>
    </source>
</evidence>
<proteinExistence type="predicted"/>
<evidence type="ECO:0000313" key="4">
    <source>
        <dbReference type="Proteomes" id="UP000249390"/>
    </source>
</evidence>
<evidence type="ECO:0000313" key="3">
    <source>
        <dbReference type="EMBL" id="RAL40259.1"/>
    </source>
</evidence>
<dbReference type="Pfam" id="PF16201">
    <property type="entry name" value="NopRA1"/>
    <property type="match status" value="1"/>
</dbReference>
<comment type="caution">
    <text evidence="3">The sequence shown here is derived from an EMBL/GenBank/DDBJ whole genome shotgun (WGS) entry which is preliminary data.</text>
</comment>
<gene>
    <name evidence="3" type="ORF">DM860_006329</name>
</gene>
<accession>A0A328D7D1</accession>
<feature type="domain" description="URB1 C-terminal" evidence="2">
    <location>
        <begin position="1986"/>
        <end position="2176"/>
    </location>
</feature>
<dbReference type="PANTHER" id="PTHR13500:SF0">
    <property type="entry name" value="NUCLEOLAR PRE-RIBOSOMAL-ASSOCIATED PROTEIN 1"/>
    <property type="match status" value="1"/>
</dbReference>
<dbReference type="Proteomes" id="UP000249390">
    <property type="component" value="Unassembled WGS sequence"/>
</dbReference>